<dbReference type="RefSeq" id="WP_114983045.1">
    <property type="nucleotide sequence ID" value="NZ_CP027806.1"/>
</dbReference>
<name>A0A345UGV4_9BACT</name>
<dbReference type="Proteomes" id="UP000254808">
    <property type="component" value="Chromosome"/>
</dbReference>
<dbReference type="PANTHER" id="PTHR40050">
    <property type="entry name" value="INNER SPORE COAT PROTEIN H"/>
    <property type="match status" value="1"/>
</dbReference>
<reference evidence="1 2" key="1">
    <citation type="submission" date="2018-03" db="EMBL/GenBank/DDBJ databases">
        <title>Phenotypic and genomic properties of Cyclonatronum proteinivorum gen. nov., sp. nov., a haloalkaliphilic bacteroidete from soda lakes possessing Na+-translocating rhodopsin.</title>
        <authorList>
            <person name="Toshchakov S.V."/>
            <person name="Korzhenkov A."/>
            <person name="Samarov N.I."/>
            <person name="Kublanov I.V."/>
            <person name="Muntyan M.S."/>
            <person name="Sorokin D.Y."/>
        </authorList>
    </citation>
    <scope>NUCLEOTIDE SEQUENCE [LARGE SCALE GENOMIC DNA]</scope>
    <source>
        <strain evidence="1 2">Omega</strain>
    </source>
</reference>
<protein>
    <submittedName>
        <fullName evidence="1">Spore coat protein H</fullName>
    </submittedName>
</protein>
<dbReference type="EMBL" id="CP027806">
    <property type="protein sequence ID" value="AXI99705.1"/>
    <property type="molecule type" value="Genomic_DNA"/>
</dbReference>
<sequence length="598" mass="69232">MFSTLNPESGFQMTAPNFRFLTTLLIFFFFSTPTADAWLSDDRQPPMEEPVMPVFLVMDEADLNRLYRRNPRSDDRLPGFVRWSERGRAQGLNGVRFRGNTSRYHVRKSFNIRFNRPQRELFRSDRLNLNAMFTDPSGMRERLAWQMFHEVGQPASKVRYMALHINGNYEGLGIHIQRIDENLLRQNGLDPRGTLIRDLTRRRGADAGLDRRSIFGFDLNSVPDQPAFLAGMFESRWSPDYNAIAELLQWVHDTPAGDAFEQGLRERFDVENLTDWLAIHYIIGDVDAFGDDFWLYRGRGATDKWKIIPWDHDLSFGRNERDGLTENRELGQFGRGLVQLNDFFAYEYPLDDAGWDNALIVKYHQSPGLRAQFEERILFLMDEVFTEAWFDAQIETLEEVIAPYMTRTRNGSGAFTLHERQHHGEPGRWAYHKENLRDFVELRYAFIRSMLLFDEPTAFHNYAKLQFAEGQTGRVLITDDAGWTFGALDLEAGSISGNPELLIYLRTAPDNDGILKDYHVEVTGGRIAGQLTLYYRNDIAPDGRDNWYKYPEAIGRQWQLRVLKDEGQLNSRPNPFSNKITATTTLSGTHLIQILHAD</sequence>
<dbReference type="PANTHER" id="PTHR40050:SF1">
    <property type="entry name" value="INNER SPORE COAT PROTEIN H"/>
    <property type="match status" value="1"/>
</dbReference>
<evidence type="ECO:0000313" key="1">
    <source>
        <dbReference type="EMBL" id="AXI99705.1"/>
    </source>
</evidence>
<gene>
    <name evidence="1" type="ORF">CYPRO_0418</name>
</gene>
<keyword evidence="1" id="KW-0167">Capsid protein</keyword>
<dbReference type="Pfam" id="PF08757">
    <property type="entry name" value="CotH"/>
    <property type="match status" value="1"/>
</dbReference>
<dbReference type="OrthoDB" id="9803752at2"/>
<proteinExistence type="predicted"/>
<accession>A0A345UGV4</accession>
<evidence type="ECO:0000313" key="2">
    <source>
        <dbReference type="Proteomes" id="UP000254808"/>
    </source>
</evidence>
<keyword evidence="2" id="KW-1185">Reference proteome</keyword>
<dbReference type="InterPro" id="IPR014867">
    <property type="entry name" value="Spore_coat_CotH_CotH2/3/7"/>
</dbReference>
<dbReference type="KEGG" id="cprv:CYPRO_0418"/>
<dbReference type="AlphaFoldDB" id="A0A345UGV4"/>
<keyword evidence="1" id="KW-0946">Virion</keyword>
<organism evidence="1 2">
    <name type="scientific">Cyclonatronum proteinivorum</name>
    <dbReference type="NCBI Taxonomy" id="1457365"/>
    <lineage>
        <taxon>Bacteria</taxon>
        <taxon>Pseudomonadati</taxon>
        <taxon>Balneolota</taxon>
        <taxon>Balneolia</taxon>
        <taxon>Balneolales</taxon>
        <taxon>Cyclonatronaceae</taxon>
        <taxon>Cyclonatronum</taxon>
    </lineage>
</organism>